<gene>
    <name evidence="1" type="ORF">E4656_06510</name>
</gene>
<comment type="caution">
    <text evidence="1">The sequence shown here is derived from an EMBL/GenBank/DDBJ whole genome shotgun (WGS) entry which is preliminary data.</text>
</comment>
<sequence>MTFKPYHYDHVNDLLRYYASSMARPDIIAILDNGISSERDAQVFCEFIPLLLDQRLVDEESGNDVPVENGSATIADLHHEAGSFVCDAGFEPVWDAMLSKL</sequence>
<protein>
    <submittedName>
        <fullName evidence="1">Uncharacterized protein</fullName>
    </submittedName>
</protein>
<evidence type="ECO:0000313" key="2">
    <source>
        <dbReference type="Proteomes" id="UP000297475"/>
    </source>
</evidence>
<dbReference type="AlphaFoldDB" id="A0A4Z0WCK7"/>
<keyword evidence="2" id="KW-1185">Reference proteome</keyword>
<proteinExistence type="predicted"/>
<accession>A0A4Z0WCK7</accession>
<dbReference type="OrthoDB" id="5704382at2"/>
<name>A0A4Z0WCK7_9GAMM</name>
<dbReference type="RefSeq" id="WP_135482343.1">
    <property type="nucleotide sequence ID" value="NZ_SRMF01000002.1"/>
</dbReference>
<reference evidence="1 2" key="1">
    <citation type="submission" date="2019-04" db="EMBL/GenBank/DDBJ databases">
        <title>Natronospirillum operosus gen. nov., sp. nov., a haloalkaliphilic satellite isolated from decaying biomass of laboratory culture of cyanobacterium Geitlerinema sp. and proposal of Natronospirillaceae fam. nov. and Saccharospirillaceae fam. nov.</title>
        <authorList>
            <person name="Kevbrin V."/>
            <person name="Boltyanskaya Y."/>
            <person name="Koziaeva V."/>
            <person name="Grouzdev D.S."/>
            <person name="Park M."/>
            <person name="Cho J."/>
        </authorList>
    </citation>
    <scope>NUCLEOTIDE SEQUENCE [LARGE SCALE GENOMIC DNA]</scope>
    <source>
        <strain evidence="1 2">G-116</strain>
    </source>
</reference>
<organism evidence="1 2">
    <name type="scientific">Natronospirillum operosum</name>
    <dbReference type="NCBI Taxonomy" id="2759953"/>
    <lineage>
        <taxon>Bacteria</taxon>
        <taxon>Pseudomonadati</taxon>
        <taxon>Pseudomonadota</taxon>
        <taxon>Gammaproteobacteria</taxon>
        <taxon>Oceanospirillales</taxon>
        <taxon>Natronospirillaceae</taxon>
        <taxon>Natronospirillum</taxon>
    </lineage>
</organism>
<dbReference type="Proteomes" id="UP000297475">
    <property type="component" value="Unassembled WGS sequence"/>
</dbReference>
<dbReference type="EMBL" id="SRMF01000002">
    <property type="protein sequence ID" value="TGG93843.1"/>
    <property type="molecule type" value="Genomic_DNA"/>
</dbReference>
<evidence type="ECO:0000313" key="1">
    <source>
        <dbReference type="EMBL" id="TGG93843.1"/>
    </source>
</evidence>